<keyword evidence="3" id="KW-1185">Reference proteome</keyword>
<dbReference type="EMBL" id="FMVT01000005">
    <property type="protein sequence ID" value="SCY52087.1"/>
    <property type="molecule type" value="Genomic_DNA"/>
</dbReference>
<keyword evidence="1" id="KW-1133">Transmembrane helix</keyword>
<name>A0A1G5GL53_9RHOB</name>
<dbReference type="RefSeq" id="WP_175453285.1">
    <property type="nucleotide sequence ID" value="NZ_FMVT01000005.1"/>
</dbReference>
<evidence type="ECO:0000256" key="1">
    <source>
        <dbReference type="SAM" id="Phobius"/>
    </source>
</evidence>
<dbReference type="AlphaFoldDB" id="A0A1G5GL53"/>
<organism evidence="2 3">
    <name type="scientific">Paracoccus tibetensis</name>
    <dbReference type="NCBI Taxonomy" id="336292"/>
    <lineage>
        <taxon>Bacteria</taxon>
        <taxon>Pseudomonadati</taxon>
        <taxon>Pseudomonadota</taxon>
        <taxon>Alphaproteobacteria</taxon>
        <taxon>Rhodobacterales</taxon>
        <taxon>Paracoccaceae</taxon>
        <taxon>Paracoccus</taxon>
    </lineage>
</organism>
<gene>
    <name evidence="2" type="ORF">SAMN05660710_01814</name>
</gene>
<accession>A0A1G5GL53</accession>
<proteinExistence type="predicted"/>
<sequence>MPLPHFLTLIAAVIIAAAVTLSAAFAVGLAEMVILLSALGAAVALHLAHDGRKNPRA</sequence>
<evidence type="ECO:0000313" key="3">
    <source>
        <dbReference type="Proteomes" id="UP000199502"/>
    </source>
</evidence>
<protein>
    <submittedName>
        <fullName evidence="2">Uncharacterized protein</fullName>
    </submittedName>
</protein>
<evidence type="ECO:0000313" key="2">
    <source>
        <dbReference type="EMBL" id="SCY52087.1"/>
    </source>
</evidence>
<keyword evidence="1" id="KW-0472">Membrane</keyword>
<keyword evidence="1" id="KW-0812">Transmembrane</keyword>
<reference evidence="2 3" key="1">
    <citation type="submission" date="2016-10" db="EMBL/GenBank/DDBJ databases">
        <authorList>
            <person name="de Groot N.N."/>
        </authorList>
    </citation>
    <scope>NUCLEOTIDE SEQUENCE [LARGE SCALE GENOMIC DNA]</scope>
    <source>
        <strain evidence="2 3">CGMCC 1.8925</strain>
    </source>
</reference>
<feature type="transmembrane region" description="Helical" evidence="1">
    <location>
        <begin position="32"/>
        <end position="48"/>
    </location>
</feature>
<dbReference type="Proteomes" id="UP000199502">
    <property type="component" value="Unassembled WGS sequence"/>
</dbReference>